<dbReference type="InterPro" id="IPR047803">
    <property type="entry name" value="DCD1A/B-like"/>
</dbReference>
<gene>
    <name evidence="3" type="ORF">OXH18_23120</name>
</gene>
<proteinExistence type="predicted"/>
<reference evidence="3" key="1">
    <citation type="submission" date="2022-12" db="EMBL/GenBank/DDBJ databases">
        <title>Polyphasic identification of a Novel Hot-Spring Cyanobacterium Ocullathermofonsia sinensis gen nov. sp. nov. and Genomic Insights on its Adaptations to the Thermal Habitat.</title>
        <authorList>
            <person name="Daroch M."/>
            <person name="Tang J."/>
            <person name="Jiang Y."/>
        </authorList>
    </citation>
    <scope>NUCLEOTIDE SEQUENCE</scope>
    <source>
        <strain evidence="3">PKUAC-SCTA174</strain>
    </source>
</reference>
<feature type="domain" description="DUF1400" evidence="2">
    <location>
        <begin position="43"/>
        <end position="161"/>
    </location>
</feature>
<keyword evidence="4" id="KW-1185">Reference proteome</keyword>
<evidence type="ECO:0000313" key="3">
    <source>
        <dbReference type="EMBL" id="WAL60028.1"/>
    </source>
</evidence>
<dbReference type="KEGG" id="tsin:OXH18_23120"/>
<feature type="domain" description="Peptidase C45 hydrolase" evidence="1">
    <location>
        <begin position="626"/>
        <end position="777"/>
    </location>
</feature>
<dbReference type="Pfam" id="PF07176">
    <property type="entry name" value="DUF1400"/>
    <property type="match status" value="2"/>
</dbReference>
<dbReference type="RefSeq" id="WP_268609859.1">
    <property type="nucleotide sequence ID" value="NZ_CP113797.1"/>
</dbReference>
<dbReference type="EMBL" id="CP113797">
    <property type="protein sequence ID" value="WAL60028.1"/>
    <property type="molecule type" value="Genomic_DNA"/>
</dbReference>
<keyword evidence="3" id="KW-0808">Transferase</keyword>
<dbReference type="PANTHER" id="PTHR35190:SF2">
    <property type="entry name" value="PROTEIN DCD1B"/>
    <property type="match status" value="1"/>
</dbReference>
<evidence type="ECO:0000313" key="4">
    <source>
        <dbReference type="Proteomes" id="UP001163152"/>
    </source>
</evidence>
<sequence>MLHLFSVFAILYRLTIRWKRSGVYLLLGIGISFLFLIRPVSASGTVLLQSRDVRMTIALAELQAFIADEATSPELQQFWQETNHNPADVKQWLTTEITPPPEVRQVGSEFVLLQINKVVGDPLGRESLEPLRTAFERALKDDNSFSILNVLENYPESSVRLEVHRLEQVYTDVNSLVTRIEPLLNIAQALLPELLCDCNLPTESPDVSLSQARIDYNQARRDIAALLPIAAPTTKLGNEKLVEARTIDSTDPALIALEPSDSPALANKELRFRFGPFGRSMSMQDLTRFAETGELPSGWGFFFNVAGVDPEIVRSALTQEVSVSLRFLDQTLNNLLGEYLLYQVGQVIQTRSNTANIQALRSASVLSAADDNHLSLLEILQRYPTPQVTINGARLARLGRNASRFQAQGGVRATAVSIEDWLVQLQASAAETLCTCDQPVGEQPPIGPAMATVMTTPTLDPIERAQFLPANWQPVAPHREDQGIIKVVWLQGTPYEMGYQHGQYLHDEIASLGSDIMGALRFAGRGLALGRLAAHRSYPEIAQECQGLTDATQDIGMTIEACLVLAYGDVYQAIFGTALPDVLFWDGCAQWVATGDATKDGRLYHGSTLDNNKKPVDYIMNNPVVFVRQPNDGLPHVFITYPGMIWPNWGLNTAGITVGLDTVHAGHNELSFEGGSNVQIMAQILNTATSFAEARQIMDSEPRVHANLIMITDGKSKQAGAFEFTGRNLGVRELQDNGVVYVTNHIVLEEMFDRQRFPLSQSSLSRFDRFAQLMEPNGVSSLYGTIDPAAMAKIGRDRVNPDTLEASPLKVFDDDASPGGNGSMRQGIYDPDRLLLWVAAGQPPVPENPFVCFSLGEMLNFPDATPCESPAL</sequence>
<dbReference type="Gene3D" id="3.60.60.10">
    <property type="entry name" value="Penicillin V Acylase, Chain A"/>
    <property type="match status" value="1"/>
</dbReference>
<dbReference type="NCBIfam" id="NF040521">
    <property type="entry name" value="C45_proenzyme"/>
    <property type="match status" value="1"/>
</dbReference>
<accession>A0A9E8ZBD6</accession>
<dbReference type="PANTHER" id="PTHR35190">
    <property type="entry name" value="PROTEIN DCD1B"/>
    <property type="match status" value="1"/>
</dbReference>
<feature type="domain" description="DUF1400" evidence="2">
    <location>
        <begin position="268"/>
        <end position="391"/>
    </location>
</feature>
<name>A0A9E8ZBD6_9CYAN</name>
<dbReference type="GO" id="GO:0016746">
    <property type="term" value="F:acyltransferase activity"/>
    <property type="evidence" value="ECO:0007669"/>
    <property type="project" value="UniProtKB-KW"/>
</dbReference>
<dbReference type="Pfam" id="PF03417">
    <property type="entry name" value="AAT"/>
    <property type="match status" value="1"/>
</dbReference>
<dbReference type="InterPro" id="IPR047794">
    <property type="entry name" value="C45_proenzyme-like"/>
</dbReference>
<evidence type="ECO:0000259" key="1">
    <source>
        <dbReference type="Pfam" id="PF03417"/>
    </source>
</evidence>
<organism evidence="3 4">
    <name type="scientific">Thermocoleostomius sinensis A174</name>
    <dbReference type="NCBI Taxonomy" id="2016057"/>
    <lineage>
        <taxon>Bacteria</taxon>
        <taxon>Bacillati</taxon>
        <taxon>Cyanobacteriota</taxon>
        <taxon>Cyanophyceae</taxon>
        <taxon>Oculatellales</taxon>
        <taxon>Oculatellaceae</taxon>
        <taxon>Thermocoleostomius</taxon>
    </lineage>
</organism>
<evidence type="ECO:0000259" key="2">
    <source>
        <dbReference type="Pfam" id="PF07176"/>
    </source>
</evidence>
<protein>
    <submittedName>
        <fullName evidence="3">C45 family autoproteolytic acyltransferase/hydrolase</fullName>
    </submittedName>
</protein>
<dbReference type="InterPro" id="IPR005079">
    <property type="entry name" value="Peptidase_C45_hydrolase"/>
</dbReference>
<keyword evidence="3" id="KW-0012">Acyltransferase</keyword>
<dbReference type="Proteomes" id="UP001163152">
    <property type="component" value="Chromosome"/>
</dbReference>
<dbReference type="InterPro" id="IPR010802">
    <property type="entry name" value="DUF1400"/>
</dbReference>
<dbReference type="AlphaFoldDB" id="A0A9E8ZBD6"/>